<organism evidence="3 4">
    <name type="scientific">Streptomyces cheonanensis</name>
    <dbReference type="NCBI Taxonomy" id="312720"/>
    <lineage>
        <taxon>Bacteria</taxon>
        <taxon>Bacillati</taxon>
        <taxon>Actinomycetota</taxon>
        <taxon>Actinomycetes</taxon>
        <taxon>Kitasatosporales</taxon>
        <taxon>Streptomycetaceae</taxon>
        <taxon>Streptomyces</taxon>
    </lineage>
</organism>
<evidence type="ECO:0000313" key="3">
    <source>
        <dbReference type="EMBL" id="GAA2040643.1"/>
    </source>
</evidence>
<dbReference type="InterPro" id="IPR001173">
    <property type="entry name" value="Glyco_trans_2-like"/>
</dbReference>
<feature type="domain" description="TarS/TarP linker" evidence="2">
    <location>
        <begin position="234"/>
        <end position="324"/>
    </location>
</feature>
<dbReference type="PANTHER" id="PTHR22916">
    <property type="entry name" value="GLYCOSYLTRANSFERASE"/>
    <property type="match status" value="1"/>
</dbReference>
<gene>
    <name evidence="3" type="ORF">GCM10009757_02390</name>
</gene>
<dbReference type="Pfam" id="PF00535">
    <property type="entry name" value="Glycos_transf_2"/>
    <property type="match status" value="1"/>
</dbReference>
<proteinExistence type="predicted"/>
<reference evidence="3 4" key="1">
    <citation type="journal article" date="2019" name="Int. J. Syst. Evol. Microbiol.">
        <title>The Global Catalogue of Microorganisms (GCM) 10K type strain sequencing project: providing services to taxonomists for standard genome sequencing and annotation.</title>
        <authorList>
            <consortium name="The Broad Institute Genomics Platform"/>
            <consortium name="The Broad Institute Genome Sequencing Center for Infectious Disease"/>
            <person name="Wu L."/>
            <person name="Ma J."/>
        </authorList>
    </citation>
    <scope>NUCLEOTIDE SEQUENCE [LARGE SCALE GENOMIC DNA]</scope>
    <source>
        <strain evidence="3 4">JCM 14549</strain>
    </source>
</reference>
<dbReference type="Gene3D" id="3.90.550.10">
    <property type="entry name" value="Spore Coat Polysaccharide Biosynthesis Protein SpsA, Chain A"/>
    <property type="match status" value="1"/>
</dbReference>
<evidence type="ECO:0000259" key="1">
    <source>
        <dbReference type="Pfam" id="PF00535"/>
    </source>
</evidence>
<dbReference type="SUPFAM" id="SSF53448">
    <property type="entry name" value="Nucleotide-diphospho-sugar transferases"/>
    <property type="match status" value="1"/>
</dbReference>
<dbReference type="PANTHER" id="PTHR22916:SF3">
    <property type="entry name" value="UDP-GLCNAC:BETAGAL BETA-1,3-N-ACETYLGLUCOSAMINYLTRANSFERASE-LIKE PROTEIN 1"/>
    <property type="match status" value="1"/>
</dbReference>
<dbReference type="Pfam" id="PF22181">
    <property type="entry name" value="TarS_linker"/>
    <property type="match status" value="1"/>
</dbReference>
<comment type="caution">
    <text evidence="3">The sequence shown here is derived from an EMBL/GenBank/DDBJ whole genome shotgun (WGS) entry which is preliminary data.</text>
</comment>
<name>A0ABN2UPV1_9ACTN</name>
<accession>A0ABN2UPV1</accession>
<dbReference type="InterPro" id="IPR054028">
    <property type="entry name" value="TarS/TarP_linker"/>
</dbReference>
<dbReference type="InterPro" id="IPR029044">
    <property type="entry name" value="Nucleotide-diphossugar_trans"/>
</dbReference>
<feature type="domain" description="Glycosyltransferase 2-like" evidence="1">
    <location>
        <begin position="12"/>
        <end position="170"/>
    </location>
</feature>
<protein>
    <submittedName>
        <fullName evidence="3">Glycosyltransferase family 2 protein</fullName>
    </submittedName>
</protein>
<keyword evidence="4" id="KW-1185">Reference proteome</keyword>
<dbReference type="EMBL" id="BAAANQ010000001">
    <property type="protein sequence ID" value="GAA2040643.1"/>
    <property type="molecule type" value="Genomic_DNA"/>
</dbReference>
<evidence type="ECO:0000313" key="4">
    <source>
        <dbReference type="Proteomes" id="UP001403094"/>
    </source>
</evidence>
<dbReference type="RefSeq" id="WP_176127829.1">
    <property type="nucleotide sequence ID" value="NZ_BAAANQ010000001.1"/>
</dbReference>
<sequence length="649" mass="73065">MSTQSGHLPDVSVIIAAYNAMPYLTKSVTSALEQSIGRERLEIIAVNDGSTDTTGAELDRLARENPDTLRVLHQENSGGPALPRNRALDIAKGRYVFILDADDYLGPEALERMVAAADTNGTDVVLGKTIGVGGRKSPTMYKKNEAKTDVFSSEVYRTLNPMKLYRRELLDRHGIRFGYELRVCEDQPFVMLAYLRASGISVVADYDCVYWSYRDDGGNITRTIQDLDSRVEVLQYMLPLVAKEVPAGPGRDLLLQRHLEIDLPWILRRIRHVQRREDQEKVLADLRPLFDTYYTDALAARLPAMLRLQCHLVQHGMLDELLTVRRFNEVPAAERVFDVTIEDGRAYAHYPYFRDDAVKIPDRVYDYTAQLSIRQDLTRIRPAEEPDPVLIIEGSARLHRVPQDQEAALVLRERDGSGEHRLPLDSPDDLRIPLRTAADGRPLPAGTWDVFVSLTAAGHTEEARLGSRSDDLDTAAVDHELRDGTQLRSVRAYVTSRGNLTLKTGAPVSRLKRELRADAARWSSEDPSRLLLSGTLRDLGAGERLLLRLTNAVGSRQEYTTDVDPATGRFEQAVPLAAGEWRVHWLLDVPGATPRRATRAVEVPRDLPVTQWRRRLVQFWYAKPLPAAKTKTLTLRVGRKSLLKALLRK</sequence>
<evidence type="ECO:0000259" key="2">
    <source>
        <dbReference type="Pfam" id="PF22181"/>
    </source>
</evidence>
<dbReference type="Proteomes" id="UP001403094">
    <property type="component" value="Unassembled WGS sequence"/>
</dbReference>
<dbReference type="CDD" id="cd00761">
    <property type="entry name" value="Glyco_tranf_GTA_type"/>
    <property type="match status" value="1"/>
</dbReference>